<accession>A0ACA9L4K6</accession>
<evidence type="ECO:0000313" key="2">
    <source>
        <dbReference type="Proteomes" id="UP000789920"/>
    </source>
</evidence>
<proteinExistence type="predicted"/>
<keyword evidence="2" id="KW-1185">Reference proteome</keyword>
<dbReference type="EMBL" id="CAJVQC010002385">
    <property type="protein sequence ID" value="CAG8510630.1"/>
    <property type="molecule type" value="Genomic_DNA"/>
</dbReference>
<organism evidence="1 2">
    <name type="scientific">Racocetra persica</name>
    <dbReference type="NCBI Taxonomy" id="160502"/>
    <lineage>
        <taxon>Eukaryota</taxon>
        <taxon>Fungi</taxon>
        <taxon>Fungi incertae sedis</taxon>
        <taxon>Mucoromycota</taxon>
        <taxon>Glomeromycotina</taxon>
        <taxon>Glomeromycetes</taxon>
        <taxon>Diversisporales</taxon>
        <taxon>Gigasporaceae</taxon>
        <taxon>Racocetra</taxon>
    </lineage>
</organism>
<protein>
    <submittedName>
        <fullName evidence="1">33778_t:CDS:1</fullName>
    </submittedName>
</protein>
<comment type="caution">
    <text evidence="1">The sequence shown here is derived from an EMBL/GenBank/DDBJ whole genome shotgun (WGS) entry which is preliminary data.</text>
</comment>
<sequence>MTTQVRKVWVADQAGTFANLKEKQEELPPPPPEHIRIKVKFIGLNYADIFLVLGLYSAVPEGKLIPGFEYSGLVESVGDGISQNWLGKRVYGVARFGSYATYINVPIAYVKETPKDWTDQQACAYPDKMVNDVMYLLIVIQVQTLTAYYALEELGRLKPNNSVLVHSAAGGCGLAALSILSKKSAKVVGTVGTLSKLDFLNQKYGENPKFTFILREPAKDFESRAKQALLKMDQEDLFDIVLDSVMGDWFWPNYNLLKKEGKLVLYGSASFTPTGNLHPIWNIIQWIKLGWKYIWRPTIDPMKIVQDNKSLAGFNLIHIYEREERLNQLFNHLQTLELEPPSNIREFRFDQAVEALTYLKSGKIGCACIGPFKKPQFSSPTSSHVKVSKANTHGAKDNTQNEVKREEASASHVDSTAPPNAASPNSLPTHTQVTDNSLHIQNVEAQTQQVAVSASNKDNSISPSTTSIVPSQPSNVATVSWPSSDSKSTMSNSTISDSTQKQVLSTPQKETTTDPKGLVNFPSSTPIDSSQLGSFNQFPVNPEQTTLGQPNSPSPAKAKPFVCGTCNQTFSRQHNLKSHALTHSQEKPFQCNVCQHFFRRQHDLKRHMKLHTGEKPYQCTYCKRSFARLDALNRHLRAESFCGGPQKKLYQGSDSKSAEQVQQQPPVQLSPQQTTPQPQLLSTSQPQSKTALQSDPKSNSSPVSQKQVQQQQFKQTSEELPNKQVSNLSTTSHSKIDVSRQTQDYYKRQQMMNQDYHSWPPQLKNQQPSSNQSNALQAKPITSNIIMPNHQIIFPVETPTSIPTNGATPHYQLQYAHSPSEFNVQISETRRAPESLVPSEQQDIDGRIIHPKSTSQRDMQQLLERNKYLEDRVRELENEVINERKLRDRREYLEKKVSELEIEKNLLKSLLLERNGAPETNHIHEKKRKATSPIEPPNPSKHQKDGDRIIIPQSSQ</sequence>
<gene>
    <name evidence="1" type="ORF">RPERSI_LOCUS2241</name>
</gene>
<evidence type="ECO:0000313" key="1">
    <source>
        <dbReference type="EMBL" id="CAG8510630.1"/>
    </source>
</evidence>
<dbReference type="Proteomes" id="UP000789920">
    <property type="component" value="Unassembled WGS sequence"/>
</dbReference>
<reference evidence="1" key="1">
    <citation type="submission" date="2021-06" db="EMBL/GenBank/DDBJ databases">
        <authorList>
            <person name="Kallberg Y."/>
            <person name="Tangrot J."/>
            <person name="Rosling A."/>
        </authorList>
    </citation>
    <scope>NUCLEOTIDE SEQUENCE</scope>
    <source>
        <strain evidence="1">MA461A</strain>
    </source>
</reference>
<name>A0ACA9L4K6_9GLOM</name>